<evidence type="ECO:0000259" key="2">
    <source>
        <dbReference type="Pfam" id="PF20233"/>
    </source>
</evidence>
<gene>
    <name evidence="3" type="ORF">LTR62_006448</name>
</gene>
<evidence type="ECO:0000313" key="4">
    <source>
        <dbReference type="Proteomes" id="UP001310890"/>
    </source>
</evidence>
<dbReference type="Pfam" id="PF20233">
    <property type="entry name" value="DUF6590"/>
    <property type="match status" value="1"/>
</dbReference>
<sequence length="417" mass="47159">MSYPNGYWQWDSSQRRYYHYDPVTRQRTWRPVQPASQSSASQPPRTAPVPVRRTSHDVRPNDAATSPHSGGSSLAGLETATNSLNVAARSPPAPYIQPSVEATNRPQQAHLIPVGQRGRTFTGASDARVGDRERLDHRFKVRESPGRFFRQGRVFQILFSEQAGPTSDNTTEITRDSRFGERFYMKPRKFVVIRGDDHACTVLGIFTYENQGVSKSGVRKADHAIIYTGRNVPEALEIERPRRREEGMRALPIRVDPSERDYSLSNLSRINFAKVYTVEHNVKAFDFGMVNEQSMHALMTQFELVFFRRPEVLVTAVPTNVAQPQQHFRPRADSAQAQTDASSSQRAPGPNNASGDNGTAQRVDRLARYFELREECSAIEGRQMLAVRIEALKDQGYDGRAAVDHMYQLVFARDFDN</sequence>
<feature type="region of interest" description="Disordered" evidence="1">
    <location>
        <begin position="29"/>
        <end position="76"/>
    </location>
</feature>
<evidence type="ECO:0000256" key="1">
    <source>
        <dbReference type="SAM" id="MobiDB-lite"/>
    </source>
</evidence>
<accession>A0AAN7YIG7</accession>
<dbReference type="PANTHER" id="PTHR35391:SF5">
    <property type="entry name" value="DUF6590 DOMAIN-CONTAINING PROTEIN"/>
    <property type="match status" value="1"/>
</dbReference>
<evidence type="ECO:0000313" key="3">
    <source>
        <dbReference type="EMBL" id="KAK5109841.1"/>
    </source>
</evidence>
<dbReference type="AlphaFoldDB" id="A0AAN7YIG7"/>
<feature type="compositionally biased region" description="Polar residues" evidence="1">
    <location>
        <begin position="63"/>
        <end position="72"/>
    </location>
</feature>
<feature type="compositionally biased region" description="Low complexity" evidence="1">
    <location>
        <begin position="33"/>
        <end position="52"/>
    </location>
</feature>
<dbReference type="InterPro" id="IPR046497">
    <property type="entry name" value="DUF6590"/>
</dbReference>
<feature type="compositionally biased region" description="Low complexity" evidence="1">
    <location>
        <begin position="333"/>
        <end position="347"/>
    </location>
</feature>
<comment type="caution">
    <text evidence="3">The sequence shown here is derived from an EMBL/GenBank/DDBJ whole genome shotgun (WGS) entry which is preliminary data.</text>
</comment>
<name>A0AAN7YIG7_9PEZI</name>
<dbReference type="PANTHER" id="PTHR35391">
    <property type="entry name" value="C2H2-TYPE DOMAIN-CONTAINING PROTEIN-RELATED"/>
    <property type="match status" value="1"/>
</dbReference>
<reference evidence="3" key="1">
    <citation type="submission" date="2023-08" db="EMBL/GenBank/DDBJ databases">
        <title>Black Yeasts Isolated from many extreme environments.</title>
        <authorList>
            <person name="Coleine C."/>
            <person name="Stajich J.E."/>
            <person name="Selbmann L."/>
        </authorList>
    </citation>
    <scope>NUCLEOTIDE SEQUENCE</scope>
    <source>
        <strain evidence="3">CCFEE 5401</strain>
    </source>
</reference>
<proteinExistence type="predicted"/>
<dbReference type="EMBL" id="JAVRRL010000057">
    <property type="protein sequence ID" value="KAK5109841.1"/>
    <property type="molecule type" value="Genomic_DNA"/>
</dbReference>
<protein>
    <recommendedName>
        <fullName evidence="2">DUF6590 domain-containing protein</fullName>
    </recommendedName>
</protein>
<feature type="compositionally biased region" description="Polar residues" evidence="1">
    <location>
        <begin position="351"/>
        <end position="360"/>
    </location>
</feature>
<feature type="region of interest" description="Disordered" evidence="1">
    <location>
        <begin position="324"/>
        <end position="360"/>
    </location>
</feature>
<feature type="domain" description="DUF6590" evidence="2">
    <location>
        <begin position="147"/>
        <end position="299"/>
    </location>
</feature>
<organism evidence="3 4">
    <name type="scientific">Meristemomyces frigidus</name>
    <dbReference type="NCBI Taxonomy" id="1508187"/>
    <lineage>
        <taxon>Eukaryota</taxon>
        <taxon>Fungi</taxon>
        <taxon>Dikarya</taxon>
        <taxon>Ascomycota</taxon>
        <taxon>Pezizomycotina</taxon>
        <taxon>Dothideomycetes</taxon>
        <taxon>Dothideomycetidae</taxon>
        <taxon>Mycosphaerellales</taxon>
        <taxon>Teratosphaeriaceae</taxon>
        <taxon>Meristemomyces</taxon>
    </lineage>
</organism>
<dbReference type="Proteomes" id="UP001310890">
    <property type="component" value="Unassembled WGS sequence"/>
</dbReference>